<evidence type="ECO:0000313" key="3">
    <source>
        <dbReference type="Proteomes" id="UP000611640"/>
    </source>
</evidence>
<dbReference type="InterPro" id="IPR036412">
    <property type="entry name" value="HAD-like_sf"/>
</dbReference>
<dbReference type="Gene3D" id="3.40.50.1000">
    <property type="entry name" value="HAD superfamily/HAD-like"/>
    <property type="match status" value="2"/>
</dbReference>
<dbReference type="InterPro" id="IPR006357">
    <property type="entry name" value="HAD-SF_hydro_IIA"/>
</dbReference>
<dbReference type="EMBL" id="AP023355">
    <property type="protein sequence ID" value="BCJ35560.1"/>
    <property type="molecule type" value="Genomic_DNA"/>
</dbReference>
<evidence type="ECO:0000313" key="2">
    <source>
        <dbReference type="EMBL" id="BCJ35560.1"/>
    </source>
</evidence>
<reference evidence="2 3" key="1">
    <citation type="submission" date="2020-08" db="EMBL/GenBank/DDBJ databases">
        <title>Whole genome shotgun sequence of Actinocatenispora thailandica NBRC 105041.</title>
        <authorList>
            <person name="Komaki H."/>
            <person name="Tamura T."/>
        </authorList>
    </citation>
    <scope>NUCLEOTIDE SEQUENCE [LARGE SCALE GENOMIC DNA]</scope>
    <source>
        <strain evidence="2 3">NBRC 105041</strain>
    </source>
</reference>
<sequence>MSAGTPQPADRRPLVAAFDVLLLDLDGVVYLGDEPVPAAVESLRQVREHGVGVQFVTNNARRTAGEVAERLCALGVDAAGEEVVTSAQGAAGLLAERYPAGSAVLVVGSSALVGEVRAAGMVPTDTAAERPVAVVQGYAPEIGWRQLAEATVAVRDGADWVATNLDTTLPSERGPLPGNGSLIAAVAAALDRRPDLVVGKPEPALFELAVRRCAARRPLVVGDRLDTDIEGANRAGLPSLAVLTGVTTPADLIAAPPAVRPTFVAADLAGLLAPRPEPAVDEDGVAVGGWQVRYPGGAAELTGTGSGSGTATEALTALCTAAWRTGLPVRAGDAPAAAMLSELGLGG</sequence>
<protein>
    <submittedName>
        <fullName evidence="2">Acid sugar phosphatase</fullName>
    </submittedName>
</protein>
<dbReference type="Proteomes" id="UP000611640">
    <property type="component" value="Chromosome"/>
</dbReference>
<dbReference type="InterPro" id="IPR041065">
    <property type="entry name" value="GNAT-like"/>
</dbReference>
<dbReference type="Pfam" id="PF18407">
    <property type="entry name" value="GNAT_like"/>
    <property type="match status" value="1"/>
</dbReference>
<accession>A0A7R7DPK1</accession>
<dbReference type="SUPFAM" id="SSF56784">
    <property type="entry name" value="HAD-like"/>
    <property type="match status" value="1"/>
</dbReference>
<dbReference type="GO" id="GO:0016791">
    <property type="term" value="F:phosphatase activity"/>
    <property type="evidence" value="ECO:0007669"/>
    <property type="project" value="TreeGrafter"/>
</dbReference>
<dbReference type="Pfam" id="PF13344">
    <property type="entry name" value="Hydrolase_6"/>
    <property type="match status" value="1"/>
</dbReference>
<dbReference type="NCBIfam" id="TIGR01460">
    <property type="entry name" value="HAD-SF-IIA"/>
    <property type="match status" value="1"/>
</dbReference>
<evidence type="ECO:0000259" key="1">
    <source>
        <dbReference type="Pfam" id="PF18407"/>
    </source>
</evidence>
<dbReference type="RefSeq" id="WP_203962074.1">
    <property type="nucleotide sequence ID" value="NZ_AP023355.1"/>
</dbReference>
<dbReference type="PANTHER" id="PTHR19288">
    <property type="entry name" value="4-NITROPHENYLPHOSPHATASE-RELATED"/>
    <property type="match status" value="1"/>
</dbReference>
<keyword evidence="3" id="KW-1185">Reference proteome</keyword>
<organism evidence="2 3">
    <name type="scientific">Actinocatenispora thailandica</name>
    <dbReference type="NCBI Taxonomy" id="227318"/>
    <lineage>
        <taxon>Bacteria</taxon>
        <taxon>Bacillati</taxon>
        <taxon>Actinomycetota</taxon>
        <taxon>Actinomycetes</taxon>
        <taxon>Micromonosporales</taxon>
        <taxon>Micromonosporaceae</taxon>
        <taxon>Actinocatenispora</taxon>
    </lineage>
</organism>
<dbReference type="AlphaFoldDB" id="A0A7R7DPK1"/>
<dbReference type="GO" id="GO:0005737">
    <property type="term" value="C:cytoplasm"/>
    <property type="evidence" value="ECO:0007669"/>
    <property type="project" value="TreeGrafter"/>
</dbReference>
<dbReference type="KEGG" id="atl:Athai_30630"/>
<dbReference type="Pfam" id="PF13242">
    <property type="entry name" value="Hydrolase_like"/>
    <property type="match status" value="1"/>
</dbReference>
<proteinExistence type="predicted"/>
<dbReference type="PANTHER" id="PTHR19288:SF95">
    <property type="entry name" value="D-GLYCEROL 3-PHOSPHATE PHOSPHATASE"/>
    <property type="match status" value="1"/>
</dbReference>
<dbReference type="InterPro" id="IPR023214">
    <property type="entry name" value="HAD_sf"/>
</dbReference>
<gene>
    <name evidence="2" type="ORF">Athai_30630</name>
</gene>
<feature type="domain" description="GCN5-related N-acetyltransferase-like" evidence="1">
    <location>
        <begin position="288"/>
        <end position="345"/>
    </location>
</feature>
<name>A0A7R7DPK1_9ACTN</name>